<feature type="region of interest" description="Disordered" evidence="2">
    <location>
        <begin position="1260"/>
        <end position="1309"/>
    </location>
</feature>
<organism evidence="3 4">
    <name type="scientific">Toxoplasma gondii VAND</name>
    <dbReference type="NCBI Taxonomy" id="933077"/>
    <lineage>
        <taxon>Eukaryota</taxon>
        <taxon>Sar</taxon>
        <taxon>Alveolata</taxon>
        <taxon>Apicomplexa</taxon>
        <taxon>Conoidasida</taxon>
        <taxon>Coccidia</taxon>
        <taxon>Eucoccidiorida</taxon>
        <taxon>Eimeriorina</taxon>
        <taxon>Sarcocystidae</taxon>
        <taxon>Toxoplasma</taxon>
    </lineage>
</organism>
<dbReference type="Proteomes" id="UP000028840">
    <property type="component" value="Unassembled WGS sequence"/>
</dbReference>
<dbReference type="VEuPathDB" id="ToxoDB:TGVAND_225130"/>
<protein>
    <submittedName>
        <fullName evidence="3">Uncharacterized protein</fullName>
    </submittedName>
</protein>
<dbReference type="EMBL" id="AEYJ02000045">
    <property type="protein sequence ID" value="KFH13349.1"/>
    <property type="molecule type" value="Genomic_DNA"/>
</dbReference>
<feature type="region of interest" description="Disordered" evidence="2">
    <location>
        <begin position="233"/>
        <end position="252"/>
    </location>
</feature>
<proteinExistence type="predicted"/>
<feature type="region of interest" description="Disordered" evidence="2">
    <location>
        <begin position="586"/>
        <end position="621"/>
    </location>
</feature>
<feature type="region of interest" description="Disordered" evidence="2">
    <location>
        <begin position="1109"/>
        <end position="1154"/>
    </location>
</feature>
<gene>
    <name evidence="3" type="ORF">TGVAND_225130</name>
</gene>
<feature type="compositionally biased region" description="Acidic residues" evidence="2">
    <location>
        <begin position="1065"/>
        <end position="1074"/>
    </location>
</feature>
<feature type="coiled-coil region" evidence="1">
    <location>
        <begin position="910"/>
        <end position="944"/>
    </location>
</feature>
<feature type="compositionally biased region" description="Low complexity" evidence="2">
    <location>
        <begin position="1195"/>
        <end position="1215"/>
    </location>
</feature>
<feature type="region of interest" description="Disordered" evidence="2">
    <location>
        <begin position="1037"/>
        <end position="1091"/>
    </location>
</feature>
<feature type="compositionally biased region" description="Basic and acidic residues" evidence="2">
    <location>
        <begin position="1297"/>
        <end position="1309"/>
    </location>
</feature>
<dbReference type="OrthoDB" id="333234at2759"/>
<evidence type="ECO:0000256" key="1">
    <source>
        <dbReference type="SAM" id="Coils"/>
    </source>
</evidence>
<keyword evidence="1" id="KW-0175">Coiled coil</keyword>
<feature type="compositionally biased region" description="Basic and acidic residues" evidence="2">
    <location>
        <begin position="1347"/>
        <end position="1357"/>
    </location>
</feature>
<evidence type="ECO:0000313" key="3">
    <source>
        <dbReference type="EMBL" id="KFH13349.1"/>
    </source>
</evidence>
<feature type="compositionally biased region" description="Acidic residues" evidence="2">
    <location>
        <begin position="1145"/>
        <end position="1154"/>
    </location>
</feature>
<reference evidence="3 4" key="2">
    <citation type="journal article" date="2015" name="Eukaryot. Cell">
        <title>Genetic mapping reveals that sinefungin resistance in Toxoplasma gondii is controlled by a putative amino acid transporter locus that can be used as a negative selectable marker.</title>
        <authorList>
            <person name="Behnke M.S."/>
            <person name="Khan A."/>
            <person name="Sibley L.D."/>
        </authorList>
    </citation>
    <scope>NUCLEOTIDE SEQUENCE [LARGE SCALE GENOMIC DNA]</scope>
    <source>
        <strain evidence="3 4">VAND</strain>
    </source>
</reference>
<feature type="compositionally biased region" description="Basic residues" evidence="2">
    <location>
        <begin position="1331"/>
        <end position="1340"/>
    </location>
</feature>
<feature type="region of interest" description="Disordered" evidence="2">
    <location>
        <begin position="808"/>
        <end position="847"/>
    </location>
</feature>
<feature type="region of interest" description="Disordered" evidence="2">
    <location>
        <begin position="364"/>
        <end position="386"/>
    </location>
</feature>
<feature type="region of interest" description="Disordered" evidence="2">
    <location>
        <begin position="1323"/>
        <end position="1377"/>
    </location>
</feature>
<feature type="compositionally biased region" description="Basic and acidic residues" evidence="2">
    <location>
        <begin position="1266"/>
        <end position="1284"/>
    </location>
</feature>
<feature type="compositionally biased region" description="Basic and acidic residues" evidence="2">
    <location>
        <begin position="702"/>
        <end position="711"/>
    </location>
</feature>
<feature type="region of interest" description="Disordered" evidence="2">
    <location>
        <begin position="511"/>
        <end position="532"/>
    </location>
</feature>
<comment type="caution">
    <text evidence="3">The sequence shown here is derived from an EMBL/GenBank/DDBJ whole genome shotgun (WGS) entry which is preliminary data.</text>
</comment>
<accession>A0A086QL67</accession>
<evidence type="ECO:0000256" key="2">
    <source>
        <dbReference type="SAM" id="MobiDB-lite"/>
    </source>
</evidence>
<evidence type="ECO:0000313" key="4">
    <source>
        <dbReference type="Proteomes" id="UP000028840"/>
    </source>
</evidence>
<feature type="compositionally biased region" description="Low complexity" evidence="2">
    <location>
        <begin position="589"/>
        <end position="606"/>
    </location>
</feature>
<feature type="compositionally biased region" description="Low complexity" evidence="2">
    <location>
        <begin position="816"/>
        <end position="847"/>
    </location>
</feature>
<feature type="compositionally biased region" description="Basic and acidic residues" evidence="2">
    <location>
        <begin position="1037"/>
        <end position="1046"/>
    </location>
</feature>
<reference evidence="3 4" key="1">
    <citation type="submission" date="2014-08" db="EMBL/GenBank/DDBJ databases">
        <authorList>
            <person name="Sibley D."/>
            <person name="Venepally P."/>
            <person name="Karamycheva S."/>
            <person name="Hadjithomas M."/>
            <person name="Khan A."/>
            <person name="Brunk B."/>
            <person name="Roos D."/>
            <person name="Caler E."/>
            <person name="Lorenzi H."/>
        </authorList>
    </citation>
    <scope>NUCLEOTIDE SEQUENCE [LARGE SCALE GENOMIC DNA]</scope>
    <source>
        <strain evidence="3 4">VAND</strain>
    </source>
</reference>
<name>A0A086QL67_TOXGO</name>
<sequence length="1389" mass="148459">MAARRARGLPSFHPLRGSFSRCLTRRTVSPVSLSRSSLCSSALASSFFARAPSLSSPASLAFSLSLPDAFSPRLVSLPGDSAEFAVSAASSGVSFASSPTACSPFVSGARRLFSCSRLASHRKQEGPPVSRPCVRRHWASSPSRDSFFALSCLCPSLSPAVLSTATALPPRHWSPRAMPLALLSFASFSASSFSGRSSASASSSAAHSYVASPSSGAEAVALLRRLSLRKSLSSLPAPSGDPRHPSPAPPRLHAETPQLSVLLAQCFSDRHSLQTEAVLSLLHSALLLRVSSSQLLAGLAEELEFRLIRTMSLDNLCAVLSAYSFFFPVSIHLSAGRTAPDPPAPVKRMLALLKKEMERLLNEGSLRDSAARPTENAQDAGPARQAVRRDWGVHTPAAVAKASLVAALAALGRLGVKNGDKLLSALQNELCLLLARERFRDLPGELRAARGKAPAGASGEECQRMQLRETELENERLSGDLPFSSASQAAVCSAPSLSPRSTTGVFSSPFISSSSGPASASPSSVSSASSAGVERDSAIRRRLQDSGTLAAALLTLRVENLPLIRLLVEEVSACLDRLGQTLEATLGQSSSSSSPSSSSFLPASPLSREEKEESAAPGQTEEDVALLCRTVEAVFRLCAECGHPVEPLRSSLWRLERDSCLLEKALAHADLLRLLSALWEEEVSFSLSSPRSRQTKEGGNSGEKEARDTFESLRLSKGPSERTADGSAAAVWRQGGSDFPSASLLFFLRFLPALASARDEAFDTLSPRNLLLLLGSLSISTKHLRTHARSASPPELLGLLNETMGKQRVSLASKVPPASSPQSSPSSPASSSLSSSSPSSSSLSSSSLSSSSLSSSSRLSSSLCAASSFLGEAGESTTHGGGPALHLVAPELSDAREARFASASQTPFGCSSAERELENGRTQMEKTEELLQELAEALARAATARAIDATAADLLLGLAAVERLECHETGLPFSGASWSPTPSFSFLGDCFLRALLRQWKLGKGRALFRDISQSQHLLRLLEVLDVSEKAGPLREALRQPRSREATRNSQACLSLGAKPHHESKEAEDEDDAPPEETPKLQSNRDLLADTSAENRRSLRLLDRSSLPFLDDEDFPRSHSTSRLLQREKRPGGRGRRGVSDSPHDDEGEGDSCEETAEWRETLGAARPLQRDMEHEGRVLALLDDSYAAVSACPGRSDCFSSSSSSASSMRQPRSRPQTCHKGRETALDSTLEEDEEAPFSFRSLSSSSLLFADEGVENALPQSAARGDKAKNRPQETLPKRGTETEFQAARGNRGSDGSKGRFPESDGYVRDAQGRLREWWEVSEQARSVHGGKRKRRAGTKAQNRGSDKKGLRAESGRGVLTGTSSKQKYKARRQEDKQAAQAFFLHA</sequence>
<feature type="region of interest" description="Disordered" evidence="2">
    <location>
        <begin position="689"/>
        <end position="729"/>
    </location>
</feature>
<feature type="region of interest" description="Disordered" evidence="2">
    <location>
        <begin position="1195"/>
        <end position="1239"/>
    </location>
</feature>